<dbReference type="PANTHER" id="PTHR43537">
    <property type="entry name" value="TRANSCRIPTIONAL REGULATOR, GNTR FAMILY"/>
    <property type="match status" value="1"/>
</dbReference>
<evidence type="ECO:0000259" key="4">
    <source>
        <dbReference type="PROSITE" id="PS50949"/>
    </source>
</evidence>
<reference evidence="6" key="1">
    <citation type="submission" date="2015-07" db="EMBL/GenBank/DDBJ databases">
        <authorList>
            <person name="Rodrigo-Torres Lidia"/>
            <person name="Arahal R.David."/>
        </authorList>
    </citation>
    <scope>NUCLEOTIDE SEQUENCE [LARGE SCALE GENOMIC DNA]</scope>
    <source>
        <strain evidence="6">CECT 5112</strain>
    </source>
</reference>
<dbReference type="Gene3D" id="1.10.10.10">
    <property type="entry name" value="Winged helix-like DNA-binding domain superfamily/Winged helix DNA-binding domain"/>
    <property type="match status" value="1"/>
</dbReference>
<protein>
    <submittedName>
        <fullName evidence="5">HTH-type transcriptional regulator McbR</fullName>
    </submittedName>
</protein>
<dbReference type="GO" id="GO:0003700">
    <property type="term" value="F:DNA-binding transcription factor activity"/>
    <property type="evidence" value="ECO:0007669"/>
    <property type="project" value="InterPro"/>
</dbReference>
<evidence type="ECO:0000256" key="1">
    <source>
        <dbReference type="ARBA" id="ARBA00023015"/>
    </source>
</evidence>
<accession>A0A0M6ZRR0</accession>
<dbReference type="Gene3D" id="1.20.120.530">
    <property type="entry name" value="GntR ligand-binding domain-like"/>
    <property type="match status" value="1"/>
</dbReference>
<keyword evidence="1" id="KW-0805">Transcription regulation</keyword>
<dbReference type="RefSeq" id="WP_055670546.1">
    <property type="nucleotide sequence ID" value="NZ_CXWD01000002.1"/>
</dbReference>
<dbReference type="AlphaFoldDB" id="A0A0M6ZRR0"/>
<evidence type="ECO:0000313" key="6">
    <source>
        <dbReference type="Proteomes" id="UP000053235"/>
    </source>
</evidence>
<dbReference type="STRING" id="388408.LAX5112_00458"/>
<dbReference type="InterPro" id="IPR011711">
    <property type="entry name" value="GntR_C"/>
</dbReference>
<dbReference type="SUPFAM" id="SSF48008">
    <property type="entry name" value="GntR ligand-binding domain-like"/>
    <property type="match status" value="1"/>
</dbReference>
<evidence type="ECO:0000313" key="5">
    <source>
        <dbReference type="EMBL" id="CTQ64952.1"/>
    </source>
</evidence>
<dbReference type="EMBL" id="CXWD01000002">
    <property type="protein sequence ID" value="CTQ64952.1"/>
    <property type="molecule type" value="Genomic_DNA"/>
</dbReference>
<gene>
    <name evidence="5" type="primary">mcbR_2</name>
    <name evidence="5" type="ORF">LAX5112_00458</name>
</gene>
<dbReference type="InterPro" id="IPR036390">
    <property type="entry name" value="WH_DNA-bd_sf"/>
</dbReference>
<dbReference type="GO" id="GO:0003677">
    <property type="term" value="F:DNA binding"/>
    <property type="evidence" value="ECO:0007669"/>
    <property type="project" value="UniProtKB-KW"/>
</dbReference>
<name>A0A0M6ZRR0_9HYPH</name>
<dbReference type="SMART" id="SM00895">
    <property type="entry name" value="FCD"/>
    <property type="match status" value="1"/>
</dbReference>
<dbReference type="InterPro" id="IPR008920">
    <property type="entry name" value="TF_FadR/GntR_C"/>
</dbReference>
<proteinExistence type="predicted"/>
<sequence>MSEPKIARIDQSKLRESVYEALREAFTRGAFAPGESVSLRTLADQLGTSLTPVREAVRRLVAEGALVDTPSRTLEVPPFDADRMRELKSARLALEAILLDEAMDHMDDAAIDALAAIIARPRPEGDLPDLTQNYEFHFSLYRQSRSQVILPLVEALWLQYGAFLNLVVQEKAASEIPEHIHHEEIIAALRAKDRAAAQKALAEDIERSFKLLLPET</sequence>
<evidence type="ECO:0000256" key="2">
    <source>
        <dbReference type="ARBA" id="ARBA00023125"/>
    </source>
</evidence>
<dbReference type="PANTHER" id="PTHR43537:SF39">
    <property type="entry name" value="HTH-TYPE TRANSCRIPTIONAL REGULATOR MCBR"/>
    <property type="match status" value="1"/>
</dbReference>
<dbReference type="SUPFAM" id="SSF46785">
    <property type="entry name" value="Winged helix' DNA-binding domain"/>
    <property type="match status" value="1"/>
</dbReference>
<dbReference type="Pfam" id="PF00392">
    <property type="entry name" value="GntR"/>
    <property type="match status" value="1"/>
</dbReference>
<organism evidence="5 6">
    <name type="scientific">Roseibium alexandrii</name>
    <dbReference type="NCBI Taxonomy" id="388408"/>
    <lineage>
        <taxon>Bacteria</taxon>
        <taxon>Pseudomonadati</taxon>
        <taxon>Pseudomonadota</taxon>
        <taxon>Alphaproteobacteria</taxon>
        <taxon>Hyphomicrobiales</taxon>
        <taxon>Stappiaceae</taxon>
        <taxon>Roseibium</taxon>
    </lineage>
</organism>
<dbReference type="Proteomes" id="UP000053235">
    <property type="component" value="Unassembled WGS sequence"/>
</dbReference>
<keyword evidence="6" id="KW-1185">Reference proteome</keyword>
<dbReference type="SMART" id="SM00345">
    <property type="entry name" value="HTH_GNTR"/>
    <property type="match status" value="1"/>
</dbReference>
<keyword evidence="2" id="KW-0238">DNA-binding</keyword>
<dbReference type="Pfam" id="PF07729">
    <property type="entry name" value="FCD"/>
    <property type="match status" value="1"/>
</dbReference>
<feature type="domain" description="HTH gntR-type" evidence="4">
    <location>
        <begin position="12"/>
        <end position="79"/>
    </location>
</feature>
<dbReference type="PROSITE" id="PS50949">
    <property type="entry name" value="HTH_GNTR"/>
    <property type="match status" value="1"/>
</dbReference>
<dbReference type="OrthoDB" id="9815654at2"/>
<evidence type="ECO:0000256" key="3">
    <source>
        <dbReference type="ARBA" id="ARBA00023163"/>
    </source>
</evidence>
<keyword evidence="3" id="KW-0804">Transcription</keyword>
<dbReference type="InterPro" id="IPR036388">
    <property type="entry name" value="WH-like_DNA-bd_sf"/>
</dbReference>
<dbReference type="InterPro" id="IPR000524">
    <property type="entry name" value="Tscrpt_reg_HTH_GntR"/>
</dbReference>